<dbReference type="Proteomes" id="UP000234845">
    <property type="component" value="Unassembled WGS sequence"/>
</dbReference>
<name>A0A2N5Y628_9GAMM</name>
<reference evidence="3" key="1">
    <citation type="submission" date="2017-11" db="EMBL/GenBank/DDBJ databases">
        <title>The draft genome sequence of Chromatocurvus sp. F02.</title>
        <authorList>
            <person name="Du Z.-J."/>
            <person name="Chang Y.-Q."/>
        </authorList>
    </citation>
    <scope>NUCLEOTIDE SEQUENCE [LARGE SCALE GENOMIC DNA]</scope>
    <source>
        <strain evidence="3">F02</strain>
    </source>
</reference>
<gene>
    <name evidence="2" type="ORF">CWI75_00310</name>
</gene>
<proteinExistence type="predicted"/>
<sequence length="92" mass="9776">MLNQRNDYQGAKAMTKPVNGTEQLTPGETATIENTLSTPMRISLVSGNDCQVDIELLPGQVVRFSSGKAHAKIAVQDGDPSGLLVVKPELPS</sequence>
<evidence type="ECO:0000313" key="3">
    <source>
        <dbReference type="Proteomes" id="UP000234845"/>
    </source>
</evidence>
<protein>
    <submittedName>
        <fullName evidence="2">Uncharacterized protein</fullName>
    </submittedName>
</protein>
<dbReference type="EMBL" id="PKLZ01000001">
    <property type="protein sequence ID" value="PLW83844.1"/>
    <property type="molecule type" value="Genomic_DNA"/>
</dbReference>
<accession>A0A2N5Y628</accession>
<evidence type="ECO:0000313" key="2">
    <source>
        <dbReference type="EMBL" id="PLW83844.1"/>
    </source>
</evidence>
<dbReference type="AlphaFoldDB" id="A0A2N5Y628"/>
<comment type="caution">
    <text evidence="2">The sequence shown here is derived from an EMBL/GenBank/DDBJ whole genome shotgun (WGS) entry which is preliminary data.</text>
</comment>
<organism evidence="2 3">
    <name type="scientific">Kineobactrum sediminis</name>
    <dbReference type="NCBI Taxonomy" id="1905677"/>
    <lineage>
        <taxon>Bacteria</taxon>
        <taxon>Pseudomonadati</taxon>
        <taxon>Pseudomonadota</taxon>
        <taxon>Gammaproteobacteria</taxon>
        <taxon>Cellvibrionales</taxon>
        <taxon>Halieaceae</taxon>
        <taxon>Kineobactrum</taxon>
    </lineage>
</organism>
<keyword evidence="3" id="KW-1185">Reference proteome</keyword>
<feature type="region of interest" description="Disordered" evidence="1">
    <location>
        <begin position="1"/>
        <end position="26"/>
    </location>
</feature>
<evidence type="ECO:0000256" key="1">
    <source>
        <dbReference type="SAM" id="MobiDB-lite"/>
    </source>
</evidence>